<dbReference type="OrthoDB" id="5851513at2759"/>
<dbReference type="Proteomes" id="UP000001940">
    <property type="component" value="Chromosome II"/>
</dbReference>
<sequence>MTTKQWCSIIFIVVLVFLQEITCQSAKCQNFGTPLNSTDCKCPAYVDGKLCENIKCQRWSVPDKNRCACAPGWYDRYCGLRGCRPPNEEQMDLEKRSFIIVFNTKTTMKMQLDTLMKNFKEMISRVSKNPKGVMDNWIENFIIYGFVQSQSNTKIQKLFTENPDDVISFFNNMTLSDGDDTQPVLTAIQNAQQTYPKMKSHALVLVFTDSTSSDATAWSHRFTDKNSEQSVLQISLLWRSKYSFFLSLPSPANFSSNGVDVYRRLSLTNHGDTFFIKDSKDLSNALLNVIGVQYFPENVQVGYGKTADEQLNTYVDNDGDLAYILLTIRPSSQAEIPSIDEATTVAEGDSYRLYSRASKIGDTVTIFCQNGTTYNYRMFIQSKNTLLFNYNDDMHIDVGNGMAVIGIEMFSTMQTYGFPQWQNSSYDVRSFDGKLLREKFYASARPQQDCTFLYGFPAWKTLPCPPGPITQLHTFYYNGYNQQRTTPGYCIKIDHQNSSNIAESLEELTTKISKNNTDTCSKKNVDSINDPRLQEPKQFIFILEQHSGNEQIYKTLTTEMHKILELVNSSTTSEYRKEFTLIVHDSEESHVLFSSYNPDIFVEKFPNLVNSLKLTDNLDNTMGLLSIIHAQKMNILPTAQVYYFANQAVKNVQNLTRNWDLVKRDIEINFFTIADGVTTETFALPNQLELIRKMTNGRLIPLGKTENSILPIFNNMMKVTTLTTDEIQDNCYDNPLEIDGYFEDGADFSVVQVVGTGLQNIKMQDSNGTIVTNSEFIAYKNPNFILFRIDSKLFASGVWKLSALSTTGGCQITVRQKTSIGLVLGFTEDINDDNVSTQIISQRSSSDSMPIYIPMKVTSGIIPTSLEIKTIPRLGHQPVNYKKLAVARRDASSCSYNFISDSVVVPKTELTTWTVSAESVGKLVLHRIFHYYQHLPADSSVCQGGNVDKFGRCICPSRYTGDYCWDRICHPPATYSFGICSCPPGFYGDFCEIMLVLPKNGSILVRTTTLETTGNISTSGFSIITVLLTFIYCHIF</sequence>
<dbReference type="AlphaFoldDB" id="Q17657"/>
<dbReference type="Gene3D" id="2.10.25.10">
    <property type="entry name" value="Laminin"/>
    <property type="match status" value="1"/>
</dbReference>
<feature type="disulfide bond" evidence="1">
    <location>
        <begin position="42"/>
        <end position="51"/>
    </location>
</feature>
<organism evidence="4 5">
    <name type="scientific">Caenorhabditis elegans</name>
    <dbReference type="NCBI Taxonomy" id="6239"/>
    <lineage>
        <taxon>Eukaryota</taxon>
        <taxon>Metazoa</taxon>
        <taxon>Ecdysozoa</taxon>
        <taxon>Nematoda</taxon>
        <taxon>Chromadorea</taxon>
        <taxon>Rhabditida</taxon>
        <taxon>Rhabditina</taxon>
        <taxon>Rhabditomorpha</taxon>
        <taxon>Rhabditoidea</taxon>
        <taxon>Rhabditidae</taxon>
        <taxon>Peloderinae</taxon>
        <taxon>Caenorhabditis</taxon>
    </lineage>
</organism>
<evidence type="ECO:0000313" key="5">
    <source>
        <dbReference type="Proteomes" id="UP000001940"/>
    </source>
</evidence>
<dbReference type="STRING" id="6239.C05D12.2.1"/>
<dbReference type="PROSITE" id="PS50026">
    <property type="entry name" value="EGF_3"/>
    <property type="match status" value="2"/>
</dbReference>
<reference evidence="4 5" key="1">
    <citation type="journal article" date="1998" name="Science">
        <title>Genome sequence of the nematode C. elegans: a platform for investigating biology.</title>
        <authorList>
            <consortium name="The C. elegans sequencing consortium"/>
            <person name="Sulson J.E."/>
            <person name="Waterston R."/>
        </authorList>
    </citation>
    <scope>NUCLEOTIDE SEQUENCE [LARGE SCALE GENOMIC DNA]</scope>
    <source>
        <strain evidence="4 5">Bristol N2</strain>
    </source>
</reference>
<dbReference type="RefSeq" id="NP_001352242.1">
    <property type="nucleotide sequence ID" value="NM_001365322.2"/>
</dbReference>
<keyword evidence="1" id="KW-0245">EGF-like domain</keyword>
<dbReference type="EMBL" id="BX284602">
    <property type="protein sequence ID" value="CAA90754.3"/>
    <property type="molecule type" value="Genomic_DNA"/>
</dbReference>
<dbReference type="FunCoup" id="Q17657">
    <property type="interactions" value="347"/>
</dbReference>
<dbReference type="PANTHER" id="PTHR47324:SF4">
    <property type="entry name" value="EGF-LIKE DOMAIN-CONTAINING PROTEIN"/>
    <property type="match status" value="1"/>
</dbReference>
<evidence type="ECO:0000256" key="2">
    <source>
        <dbReference type="SAM" id="SignalP"/>
    </source>
</evidence>
<name>Q17657_CAEEL</name>
<dbReference type="HOGENOM" id="CLU_299616_0_0_1"/>
<dbReference type="PROSITE" id="PS00022">
    <property type="entry name" value="EGF_1"/>
    <property type="match status" value="2"/>
</dbReference>
<feature type="chain" id="PRO_5016707356" evidence="2">
    <location>
        <begin position="26"/>
        <end position="1036"/>
    </location>
</feature>
<dbReference type="InterPro" id="IPR053295">
    <property type="entry name" value="Innate_immunity_reg"/>
</dbReference>
<dbReference type="PhylomeDB" id="Q17657"/>
<feature type="disulfide bond" evidence="1">
    <location>
        <begin position="982"/>
        <end position="991"/>
    </location>
</feature>
<dbReference type="AGR" id="WB:WBGene00007340"/>
<feature type="signal peptide" evidence="2">
    <location>
        <begin position="1"/>
        <end position="25"/>
    </location>
</feature>
<dbReference type="Bgee" id="WBGene00007340">
    <property type="expression patterns" value="Expressed in material anatomical entity and 2 other cell types or tissues"/>
</dbReference>
<dbReference type="KEGG" id="cel:CELE_C05D12.2"/>
<evidence type="ECO:0000313" key="4">
    <source>
        <dbReference type="EMBL" id="CAA90754.3"/>
    </source>
</evidence>
<dbReference type="PANTHER" id="PTHR47324">
    <property type="entry name" value="PROTEIN IRG-7-RELATED"/>
    <property type="match status" value="1"/>
</dbReference>
<keyword evidence="7" id="KW-1267">Proteomics identification</keyword>
<keyword evidence="1" id="KW-1015">Disulfide bond</keyword>
<dbReference type="PaxDb" id="6239-C05D12.2"/>
<dbReference type="PIR" id="T19173">
    <property type="entry name" value="T19173"/>
</dbReference>
<comment type="caution">
    <text evidence="1">Lacks conserved residue(s) required for the propagation of feature annotation.</text>
</comment>
<feature type="domain" description="EGF-like" evidence="3">
    <location>
        <begin position="960"/>
        <end position="992"/>
    </location>
</feature>
<gene>
    <name evidence="4 6" type="ORF">C05D12.2</name>
    <name evidence="4" type="ORF">CELE_C05D12.2</name>
</gene>
<evidence type="ECO:0000256" key="1">
    <source>
        <dbReference type="PROSITE-ProRule" id="PRU00076"/>
    </source>
</evidence>
<dbReference type="CTD" id="174741"/>
<dbReference type="PeptideAtlas" id="Q17657"/>
<dbReference type="SMR" id="Q17657"/>
<accession>Q17657</accession>
<proteinExistence type="evidence at protein level"/>
<dbReference type="UCSC" id="C05D12.2">
    <property type="organism name" value="c. elegans"/>
</dbReference>
<evidence type="ECO:0000259" key="3">
    <source>
        <dbReference type="PROSITE" id="PS50026"/>
    </source>
</evidence>
<dbReference type="WormBase" id="C05D12.2">
    <property type="protein sequence ID" value="CE52734"/>
    <property type="gene ID" value="WBGene00007340"/>
</dbReference>
<evidence type="ECO:0000313" key="6">
    <source>
        <dbReference type="WormBase" id="C05D12.2"/>
    </source>
</evidence>
<feature type="domain" description="EGF-like" evidence="3">
    <location>
        <begin position="19"/>
        <end position="52"/>
    </location>
</feature>
<dbReference type="InParanoid" id="Q17657"/>
<dbReference type="GeneID" id="174741"/>
<evidence type="ECO:0007829" key="7">
    <source>
        <dbReference type="PeptideAtlas" id="Q17657"/>
    </source>
</evidence>
<dbReference type="eggNOG" id="ENOG502RT5M">
    <property type="taxonomic scope" value="Eukaryota"/>
</dbReference>
<keyword evidence="2" id="KW-0732">Signal</keyword>
<dbReference type="PROSITE" id="PS01186">
    <property type="entry name" value="EGF_2"/>
    <property type="match status" value="1"/>
</dbReference>
<dbReference type="IntAct" id="Q17657">
    <property type="interactions" value="1"/>
</dbReference>
<dbReference type="InterPro" id="IPR000742">
    <property type="entry name" value="EGF"/>
</dbReference>
<protein>
    <submittedName>
        <fullName evidence="4">EGF-like domain-containing protein</fullName>
    </submittedName>
</protein>
<keyword evidence="5" id="KW-1185">Reference proteome</keyword>